<accession>A0A9N7ZCP3</accession>
<proteinExistence type="predicted"/>
<protein>
    <submittedName>
        <fullName evidence="2">Uncharacterized protein</fullName>
    </submittedName>
</protein>
<dbReference type="AlphaFoldDB" id="A0A9N7ZCP3"/>
<feature type="region of interest" description="Disordered" evidence="1">
    <location>
        <begin position="34"/>
        <end position="77"/>
    </location>
</feature>
<evidence type="ECO:0000256" key="1">
    <source>
        <dbReference type="SAM" id="MobiDB-lite"/>
    </source>
</evidence>
<gene>
    <name evidence="2" type="ORF">PLEPLA_LOCUS44762</name>
</gene>
<dbReference type="EMBL" id="CADEAL010004319">
    <property type="protein sequence ID" value="CAB1456959.1"/>
    <property type="molecule type" value="Genomic_DNA"/>
</dbReference>
<evidence type="ECO:0000313" key="2">
    <source>
        <dbReference type="EMBL" id="CAB1456959.1"/>
    </source>
</evidence>
<dbReference type="Proteomes" id="UP001153269">
    <property type="component" value="Unassembled WGS sequence"/>
</dbReference>
<name>A0A9N7ZCP3_PLEPL</name>
<sequence>CRCRLSVRPSLRHNAAFNGAGAVSGAGLEHAAAQWARPDTASLPDPTRRTVTGLTEPPSGRDSLYPRDSAAVPVSRRQRRRLSKLHILRNI</sequence>
<evidence type="ECO:0000313" key="3">
    <source>
        <dbReference type="Proteomes" id="UP001153269"/>
    </source>
</evidence>
<feature type="non-terminal residue" evidence="2">
    <location>
        <position position="1"/>
    </location>
</feature>
<keyword evidence="3" id="KW-1185">Reference proteome</keyword>
<comment type="caution">
    <text evidence="2">The sequence shown here is derived from an EMBL/GenBank/DDBJ whole genome shotgun (WGS) entry which is preliminary data.</text>
</comment>
<reference evidence="2" key="1">
    <citation type="submission" date="2020-03" db="EMBL/GenBank/DDBJ databases">
        <authorList>
            <person name="Weist P."/>
        </authorList>
    </citation>
    <scope>NUCLEOTIDE SEQUENCE</scope>
</reference>
<organism evidence="2 3">
    <name type="scientific">Pleuronectes platessa</name>
    <name type="common">European plaice</name>
    <dbReference type="NCBI Taxonomy" id="8262"/>
    <lineage>
        <taxon>Eukaryota</taxon>
        <taxon>Metazoa</taxon>
        <taxon>Chordata</taxon>
        <taxon>Craniata</taxon>
        <taxon>Vertebrata</taxon>
        <taxon>Euteleostomi</taxon>
        <taxon>Actinopterygii</taxon>
        <taxon>Neopterygii</taxon>
        <taxon>Teleostei</taxon>
        <taxon>Neoteleostei</taxon>
        <taxon>Acanthomorphata</taxon>
        <taxon>Carangaria</taxon>
        <taxon>Pleuronectiformes</taxon>
        <taxon>Pleuronectoidei</taxon>
        <taxon>Pleuronectidae</taxon>
        <taxon>Pleuronectes</taxon>
    </lineage>
</organism>